<name>A0A5M8QA44_9BACT</name>
<dbReference type="AlphaFoldDB" id="A0A5M8QA44"/>
<dbReference type="InterPro" id="IPR000801">
    <property type="entry name" value="Esterase-like"/>
</dbReference>
<feature type="chain" id="PRO_5024274871" evidence="1">
    <location>
        <begin position="28"/>
        <end position="387"/>
    </location>
</feature>
<feature type="signal peptide" evidence="1">
    <location>
        <begin position="1"/>
        <end position="27"/>
    </location>
</feature>
<keyword evidence="3" id="KW-0378">Hydrolase</keyword>
<evidence type="ECO:0000256" key="1">
    <source>
        <dbReference type="SAM" id="SignalP"/>
    </source>
</evidence>
<dbReference type="Pfam" id="PF00756">
    <property type="entry name" value="Esterase"/>
    <property type="match status" value="1"/>
</dbReference>
<dbReference type="PANTHER" id="PTHR48098:SF6">
    <property type="entry name" value="FERRI-BACILLIBACTIN ESTERASE BESA"/>
    <property type="match status" value="1"/>
</dbReference>
<dbReference type="OrthoDB" id="9784036at2"/>
<protein>
    <submittedName>
        <fullName evidence="3">Alpha/beta hydrolase</fullName>
    </submittedName>
</protein>
<dbReference type="SMART" id="SM01065">
    <property type="entry name" value="CBM_2"/>
    <property type="match status" value="1"/>
</dbReference>
<dbReference type="InterPro" id="IPR014756">
    <property type="entry name" value="Ig_E-set"/>
</dbReference>
<reference evidence="3 4" key="2">
    <citation type="submission" date="2019-09" db="EMBL/GenBank/DDBJ databases">
        <title>A bacterium isolated from glacier soil.</title>
        <authorList>
            <person name="Liu Q."/>
        </authorList>
    </citation>
    <scope>NUCLEOTIDE SEQUENCE [LARGE SCALE GENOMIC DNA]</scope>
    <source>
        <strain evidence="3 4">MDT1-10-3</strain>
    </source>
</reference>
<dbReference type="InterPro" id="IPR029058">
    <property type="entry name" value="AB_hydrolase_fold"/>
</dbReference>
<dbReference type="InterPro" id="IPR050583">
    <property type="entry name" value="Mycobacterial_A85_antigen"/>
</dbReference>
<dbReference type="SUPFAM" id="SSF53474">
    <property type="entry name" value="alpha/beta-Hydrolases"/>
    <property type="match status" value="1"/>
</dbReference>
<dbReference type="EMBL" id="VKKZ01000023">
    <property type="protein sequence ID" value="KAA6431730.1"/>
    <property type="molecule type" value="Genomic_DNA"/>
</dbReference>
<evidence type="ECO:0000259" key="2">
    <source>
        <dbReference type="SMART" id="SM01065"/>
    </source>
</evidence>
<dbReference type="SUPFAM" id="SSF81296">
    <property type="entry name" value="E set domains"/>
    <property type="match status" value="1"/>
</dbReference>
<dbReference type="InterPro" id="IPR002044">
    <property type="entry name" value="CBM20"/>
</dbReference>
<dbReference type="Gene3D" id="3.40.50.1820">
    <property type="entry name" value="alpha/beta hydrolase"/>
    <property type="match status" value="1"/>
</dbReference>
<accession>A0A5M8QA44</accession>
<reference evidence="3 4" key="1">
    <citation type="submission" date="2019-07" db="EMBL/GenBank/DDBJ databases">
        <authorList>
            <person name="Qu J.-H."/>
        </authorList>
    </citation>
    <scope>NUCLEOTIDE SEQUENCE [LARGE SCALE GENOMIC DNA]</scope>
    <source>
        <strain evidence="3 4">MDT1-10-3</strain>
    </source>
</reference>
<organism evidence="3 4">
    <name type="scientific">Rufibacter glacialis</name>
    <dbReference type="NCBI Taxonomy" id="1259555"/>
    <lineage>
        <taxon>Bacteria</taxon>
        <taxon>Pseudomonadati</taxon>
        <taxon>Bacteroidota</taxon>
        <taxon>Cytophagia</taxon>
        <taxon>Cytophagales</taxon>
        <taxon>Hymenobacteraceae</taxon>
        <taxon>Rufibacter</taxon>
    </lineage>
</organism>
<evidence type="ECO:0000313" key="3">
    <source>
        <dbReference type="EMBL" id="KAA6431730.1"/>
    </source>
</evidence>
<keyword evidence="1" id="KW-0732">Signal</keyword>
<dbReference type="PANTHER" id="PTHR48098">
    <property type="entry name" value="ENTEROCHELIN ESTERASE-RELATED"/>
    <property type="match status" value="1"/>
</dbReference>
<dbReference type="GO" id="GO:0016787">
    <property type="term" value="F:hydrolase activity"/>
    <property type="evidence" value="ECO:0007669"/>
    <property type="project" value="UniProtKB-KW"/>
</dbReference>
<gene>
    <name evidence="3" type="ORF">FOE74_16555</name>
</gene>
<dbReference type="GO" id="GO:2001070">
    <property type="term" value="F:starch binding"/>
    <property type="evidence" value="ECO:0007669"/>
    <property type="project" value="InterPro"/>
</dbReference>
<evidence type="ECO:0000313" key="4">
    <source>
        <dbReference type="Proteomes" id="UP000323866"/>
    </source>
</evidence>
<comment type="caution">
    <text evidence="3">The sequence shown here is derived from an EMBL/GenBank/DDBJ whole genome shotgun (WGS) entry which is preliminary data.</text>
</comment>
<proteinExistence type="predicted"/>
<feature type="domain" description="CBM20" evidence="2">
    <location>
        <begin position="26"/>
        <end position="121"/>
    </location>
</feature>
<dbReference type="Gene3D" id="2.60.40.10">
    <property type="entry name" value="Immunoglobulins"/>
    <property type="match status" value="1"/>
</dbReference>
<dbReference type="Proteomes" id="UP000323866">
    <property type="component" value="Unassembled WGS sequence"/>
</dbReference>
<dbReference type="InterPro" id="IPR013783">
    <property type="entry name" value="Ig-like_fold"/>
</dbReference>
<sequence>MPFMKMRNLLGWLSPFLLLFIALAAEAQVTIEVVTVPANTPGTDTLFLAGNLNNWNPKSQPHAFRKIADNRYTLTLPVAEGQLEYKITRGSWEKGETKGNGAGRGNRTYKAKQGRDTLRIEVENWQDNFPSVTKDHTASANVKILSNEFWMPQLEKSRRIWLYLPPSYATSGKKYPVLYMHDGQNLFDSFYSFSGEWGIDETLNEQFAPEGREVIVVGIDNGGEERMNEYTPWHNQKMGGGKGDAYVDFLVQTLKPYIDSHYRTLPGKEHTGIAGSSMGGLISLYAALKYPQVYGKAGIFSPAFWVSPEFYKYAAQTKPAKDLRIFLVAGAKEGEKMVPDMKRMRDLLLKQGLPAANLKYEVHEDGEHKEAYWQREFPRVFKWLFFQ</sequence>